<reference evidence="4 5" key="1">
    <citation type="submission" date="2016-03" db="EMBL/GenBank/DDBJ databases">
        <title>The draft genome sequence of Fonsecaea nubica causative agent of cutaneous subcutaneous infection in human host.</title>
        <authorList>
            <person name="Costa F."/>
            <person name="Sybren D.H."/>
            <person name="Raittz R.T."/>
            <person name="Weiss V.A."/>
            <person name="Leao A.C."/>
            <person name="Gomes R."/>
            <person name="De Souza E.M."/>
            <person name="Pedrosa F.O."/>
            <person name="Steffens M.B."/>
            <person name="Bombassaro A."/>
            <person name="Tadra-Sfeir M.Z."/>
            <person name="Moreno L.F."/>
            <person name="Najafzadeh M.J."/>
            <person name="Felipe M.S."/>
            <person name="Teixeira M."/>
            <person name="Sun J."/>
            <person name="Xi L."/>
            <person name="Castro M.A."/>
            <person name="Vicente V.A."/>
        </authorList>
    </citation>
    <scope>NUCLEOTIDE SEQUENCE [LARGE SCALE GENOMIC DNA]</scope>
    <source>
        <strain evidence="4 5">CBS 269.64</strain>
    </source>
</reference>
<evidence type="ECO:0000256" key="3">
    <source>
        <dbReference type="SAM" id="SignalP"/>
    </source>
</evidence>
<keyword evidence="2" id="KW-0472">Membrane</keyword>
<feature type="region of interest" description="Disordered" evidence="1">
    <location>
        <begin position="190"/>
        <end position="214"/>
    </location>
</feature>
<evidence type="ECO:0000313" key="4">
    <source>
        <dbReference type="EMBL" id="OAL37989.1"/>
    </source>
</evidence>
<evidence type="ECO:0000313" key="5">
    <source>
        <dbReference type="Proteomes" id="UP000185904"/>
    </source>
</evidence>
<comment type="caution">
    <text evidence="4">The sequence shown here is derived from an EMBL/GenBank/DDBJ whole genome shotgun (WGS) entry which is preliminary data.</text>
</comment>
<gene>
    <name evidence="4" type="ORF">AYO20_02822</name>
</gene>
<dbReference type="RefSeq" id="XP_022503001.1">
    <property type="nucleotide sequence ID" value="XM_022641126.1"/>
</dbReference>
<proteinExistence type="predicted"/>
<evidence type="ECO:0000256" key="2">
    <source>
        <dbReference type="SAM" id="Phobius"/>
    </source>
</evidence>
<evidence type="ECO:0000256" key="1">
    <source>
        <dbReference type="SAM" id="MobiDB-lite"/>
    </source>
</evidence>
<feature type="compositionally biased region" description="Low complexity" evidence="1">
    <location>
        <begin position="190"/>
        <end position="200"/>
    </location>
</feature>
<keyword evidence="5" id="KW-1185">Reference proteome</keyword>
<feature type="chain" id="PRO_5008084098" evidence="3">
    <location>
        <begin position="31"/>
        <end position="268"/>
    </location>
</feature>
<dbReference type="AlphaFoldDB" id="A0A178D784"/>
<dbReference type="EMBL" id="LVCJ01000012">
    <property type="protein sequence ID" value="OAL37989.1"/>
    <property type="molecule type" value="Genomic_DNA"/>
</dbReference>
<keyword evidence="2" id="KW-0812">Transmembrane</keyword>
<organism evidence="4 5">
    <name type="scientific">Fonsecaea nubica</name>
    <dbReference type="NCBI Taxonomy" id="856822"/>
    <lineage>
        <taxon>Eukaryota</taxon>
        <taxon>Fungi</taxon>
        <taxon>Dikarya</taxon>
        <taxon>Ascomycota</taxon>
        <taxon>Pezizomycotina</taxon>
        <taxon>Eurotiomycetes</taxon>
        <taxon>Chaetothyriomycetidae</taxon>
        <taxon>Chaetothyriales</taxon>
        <taxon>Herpotrichiellaceae</taxon>
        <taxon>Fonsecaea</taxon>
    </lineage>
</organism>
<accession>A0A178D784</accession>
<keyword evidence="2" id="KW-1133">Transmembrane helix</keyword>
<keyword evidence="3" id="KW-0732">Signal</keyword>
<sequence>MSFDGSSQLWTSLLLLYAFLVVLLPQFVCGDGVGLPPYDAEYVYQTSLQPRATTSAPAPKDTCGFLSGDYDIPLTCQSSRTCARLNSFVGCCLPYNCTNIATTCRDYTSSETCDSDISSCTTTEEPPNTLDCSSRAPYCGQLLLEGGSTAWICTTKKNYIMTVLRASISITVVETGSTIMATSSAAPSAASATGRTSTATRFTPSFPATPRQPASESIGPALFGGLAIGSIATMAAVTVASILLIRHKRHTQYQSVSQSDPIRLRAGN</sequence>
<dbReference type="Proteomes" id="UP000185904">
    <property type="component" value="Unassembled WGS sequence"/>
</dbReference>
<name>A0A178D784_9EURO</name>
<dbReference type="OrthoDB" id="5347452at2759"/>
<feature type="signal peptide" evidence="3">
    <location>
        <begin position="1"/>
        <end position="30"/>
    </location>
</feature>
<dbReference type="GeneID" id="34586245"/>
<protein>
    <submittedName>
        <fullName evidence="4">Uncharacterized protein</fullName>
    </submittedName>
</protein>
<feature type="transmembrane region" description="Helical" evidence="2">
    <location>
        <begin position="221"/>
        <end position="245"/>
    </location>
</feature>